<evidence type="ECO:0000256" key="3">
    <source>
        <dbReference type="ARBA" id="ARBA00023274"/>
    </source>
</evidence>
<reference evidence="4" key="1">
    <citation type="journal article" date="2017" name="J. Phycol.">
        <title>Analysis of chloroplast genomes and a supermatrix inform reclassification of the Rhodomelaceae (Rhodophyta).</title>
        <authorList>
            <person name="Diaz-Tapia P."/>
            <person name="Maggs C.A."/>
            <person name="West J.A."/>
            <person name="Verbruggen H."/>
        </authorList>
    </citation>
    <scope>NUCLEOTIDE SEQUENCE</scope>
    <source>
        <strain evidence="4">PD0863</strain>
    </source>
</reference>
<evidence type="ECO:0000313" key="4">
    <source>
        <dbReference type="EMBL" id="ARW62389.1"/>
    </source>
</evidence>
<proteinExistence type="inferred from homology"/>
<evidence type="ECO:0000256" key="2">
    <source>
        <dbReference type="ARBA" id="ARBA00022980"/>
    </source>
</evidence>
<name>A0A1Z1M8U3_9FLOR</name>
<dbReference type="NCBIfam" id="TIGR01030">
    <property type="entry name" value="rpmH_bact"/>
    <property type="match status" value="1"/>
</dbReference>
<protein>
    <submittedName>
        <fullName evidence="4">Ribosomal protein L34</fullName>
    </submittedName>
</protein>
<dbReference type="GeneID" id="33355589"/>
<keyword evidence="4" id="KW-0150">Chloroplast</keyword>
<organism evidence="4">
    <name type="scientific">Polysiphonia sertularioides</name>
    <dbReference type="NCBI Taxonomy" id="945028"/>
    <lineage>
        <taxon>Eukaryota</taxon>
        <taxon>Rhodophyta</taxon>
        <taxon>Florideophyceae</taxon>
        <taxon>Rhodymeniophycidae</taxon>
        <taxon>Ceramiales</taxon>
        <taxon>Rhodomelaceae</taxon>
        <taxon>Polysiphonioideae</taxon>
        <taxon>Polysiphonia</taxon>
    </lineage>
</organism>
<evidence type="ECO:0000256" key="1">
    <source>
        <dbReference type="ARBA" id="ARBA00010111"/>
    </source>
</evidence>
<dbReference type="RefSeq" id="YP_009393827.1">
    <property type="nucleotide sequence ID" value="NC_035270.1"/>
</dbReference>
<dbReference type="GO" id="GO:1990904">
    <property type="term" value="C:ribonucleoprotein complex"/>
    <property type="evidence" value="ECO:0007669"/>
    <property type="project" value="UniProtKB-KW"/>
</dbReference>
<dbReference type="EMBL" id="MF101423">
    <property type="protein sequence ID" value="ARW62389.1"/>
    <property type="molecule type" value="Genomic_DNA"/>
</dbReference>
<geneLocation type="chloroplast" evidence="4"/>
<dbReference type="AlphaFoldDB" id="A0A1Z1M8U3"/>
<keyword evidence="2 4" id="KW-0689">Ribosomal protein</keyword>
<sequence>MKTASNLKIKRRNGFLIRMKTQEGRKIIASRRKKRRNKLTTR</sequence>
<gene>
    <name evidence="4" type="primary">rpl34</name>
</gene>
<dbReference type="Pfam" id="PF00468">
    <property type="entry name" value="Ribosomal_L34"/>
    <property type="match status" value="1"/>
</dbReference>
<keyword evidence="3" id="KW-0687">Ribonucleoprotein</keyword>
<keyword evidence="4" id="KW-0934">Plastid</keyword>
<comment type="similarity">
    <text evidence="1">Belongs to the bacterial ribosomal protein bL34 family.</text>
</comment>
<dbReference type="InterPro" id="IPR000271">
    <property type="entry name" value="Ribosomal_bL34"/>
</dbReference>
<accession>A0A1Z1M8U3</accession>
<dbReference type="GO" id="GO:0003735">
    <property type="term" value="F:structural constituent of ribosome"/>
    <property type="evidence" value="ECO:0007669"/>
    <property type="project" value="InterPro"/>
</dbReference>
<dbReference type="GO" id="GO:0005840">
    <property type="term" value="C:ribosome"/>
    <property type="evidence" value="ECO:0007669"/>
    <property type="project" value="UniProtKB-KW"/>
</dbReference>
<dbReference type="Gene3D" id="1.10.287.3980">
    <property type="match status" value="1"/>
</dbReference>
<dbReference type="GO" id="GO:0006412">
    <property type="term" value="P:translation"/>
    <property type="evidence" value="ECO:0007669"/>
    <property type="project" value="InterPro"/>
</dbReference>